<dbReference type="RefSeq" id="XP_003664754.1">
    <property type="nucleotide sequence ID" value="XM_003664706.1"/>
</dbReference>
<evidence type="ECO:0000313" key="3">
    <source>
        <dbReference type="Proteomes" id="UP000007322"/>
    </source>
</evidence>
<dbReference type="OrthoDB" id="5316527at2759"/>
<organism evidence="2 3">
    <name type="scientific">Thermothelomyces thermophilus (strain ATCC 42464 / BCRC 31852 / DSM 1799)</name>
    <name type="common">Sporotrichum thermophile</name>
    <dbReference type="NCBI Taxonomy" id="573729"/>
    <lineage>
        <taxon>Eukaryota</taxon>
        <taxon>Fungi</taxon>
        <taxon>Dikarya</taxon>
        <taxon>Ascomycota</taxon>
        <taxon>Pezizomycotina</taxon>
        <taxon>Sordariomycetes</taxon>
        <taxon>Sordariomycetidae</taxon>
        <taxon>Sordariales</taxon>
        <taxon>Chaetomiaceae</taxon>
        <taxon>Thermothelomyces</taxon>
    </lineage>
</organism>
<dbReference type="KEGG" id="mtm:MYCTH_2307876"/>
<accession>G2QIH7</accession>
<dbReference type="OMA" id="MDIDYPY"/>
<dbReference type="Proteomes" id="UP000007322">
    <property type="component" value="Chromosome 5"/>
</dbReference>
<evidence type="ECO:0000313" key="2">
    <source>
        <dbReference type="EMBL" id="AEO59509.1"/>
    </source>
</evidence>
<sequence>MPCDSYTVTQIQRFLWPRPMALGFWAFGKEAVKQAAHDVARYFGFGSEDSDGTQARPNPTAPPPLPPSPSPEIQRALQRLRQGTTRRPEQVDDPGSISSSQRAQSSAPAPTSDKSIGLPEKPTLDQSNRGPSKQKGFTEELIESFSSSEPWKRLKETYQRERRPIRPDPPRGSILVTGIIELQTQRAVMFLDVASWYNPKTKSYALETMTVSVRRIRPKYAVAPLR</sequence>
<evidence type="ECO:0000256" key="1">
    <source>
        <dbReference type="SAM" id="MobiDB-lite"/>
    </source>
</evidence>
<gene>
    <name evidence="2" type="ORF">MYCTH_2307876</name>
</gene>
<dbReference type="GeneID" id="11506452"/>
<dbReference type="AlphaFoldDB" id="G2QIH7"/>
<dbReference type="eggNOG" id="ENOG502S3UT">
    <property type="taxonomic scope" value="Eukaryota"/>
</dbReference>
<dbReference type="InParanoid" id="G2QIH7"/>
<dbReference type="EMBL" id="CP003006">
    <property type="protein sequence ID" value="AEO59509.1"/>
    <property type="molecule type" value="Genomic_DNA"/>
</dbReference>
<feature type="region of interest" description="Disordered" evidence="1">
    <location>
        <begin position="47"/>
        <end position="137"/>
    </location>
</feature>
<name>G2QIH7_THET4</name>
<protein>
    <submittedName>
        <fullName evidence="2">Uncharacterized protein</fullName>
    </submittedName>
</protein>
<dbReference type="VEuPathDB" id="FungiDB:MYCTH_2307876"/>
<dbReference type="HOGENOM" id="CLU_1225510_0_0_1"/>
<proteinExistence type="predicted"/>
<feature type="compositionally biased region" description="Low complexity" evidence="1">
    <location>
        <begin position="94"/>
        <end position="112"/>
    </location>
</feature>
<reference evidence="2 3" key="1">
    <citation type="journal article" date="2011" name="Nat. Biotechnol.">
        <title>Comparative genomic analysis of the thermophilic biomass-degrading fungi Myceliophthora thermophila and Thielavia terrestris.</title>
        <authorList>
            <person name="Berka R.M."/>
            <person name="Grigoriev I.V."/>
            <person name="Otillar R."/>
            <person name="Salamov A."/>
            <person name="Grimwood J."/>
            <person name="Reid I."/>
            <person name="Ishmael N."/>
            <person name="John T."/>
            <person name="Darmond C."/>
            <person name="Moisan M.-C."/>
            <person name="Henrissat B."/>
            <person name="Coutinho P.M."/>
            <person name="Lombard V."/>
            <person name="Natvig D.O."/>
            <person name="Lindquist E."/>
            <person name="Schmutz J."/>
            <person name="Lucas S."/>
            <person name="Harris P."/>
            <person name="Powlowski J."/>
            <person name="Bellemare A."/>
            <person name="Taylor D."/>
            <person name="Butler G."/>
            <person name="de Vries R.P."/>
            <person name="Allijn I.E."/>
            <person name="van den Brink J."/>
            <person name="Ushinsky S."/>
            <person name="Storms R."/>
            <person name="Powell A.J."/>
            <person name="Paulsen I.T."/>
            <person name="Elbourne L.D.H."/>
            <person name="Baker S.E."/>
            <person name="Magnuson J."/>
            <person name="LaBoissiere S."/>
            <person name="Clutterbuck A.J."/>
            <person name="Martinez D."/>
            <person name="Wogulis M."/>
            <person name="de Leon A.L."/>
            <person name="Rey M.W."/>
            <person name="Tsang A."/>
        </authorList>
    </citation>
    <scope>NUCLEOTIDE SEQUENCE [LARGE SCALE GENOMIC DNA]</scope>
    <source>
        <strain evidence="3">ATCC 42464 / BCRC 31852 / DSM 1799</strain>
    </source>
</reference>
<feature type="compositionally biased region" description="Pro residues" evidence="1">
    <location>
        <begin position="59"/>
        <end position="70"/>
    </location>
</feature>
<dbReference type="STRING" id="573729.G2QIH7"/>
<keyword evidence="3" id="KW-1185">Reference proteome</keyword>